<dbReference type="InterPro" id="IPR021466">
    <property type="entry name" value="Put_rhamnosyl_transferase"/>
</dbReference>
<dbReference type="GO" id="GO:0016740">
    <property type="term" value="F:transferase activity"/>
    <property type="evidence" value="ECO:0007669"/>
    <property type="project" value="UniProtKB-KW"/>
</dbReference>
<dbReference type="Pfam" id="PF11316">
    <property type="entry name" value="Rhamno_transf"/>
    <property type="match status" value="1"/>
</dbReference>
<dbReference type="OrthoDB" id="9771846at2"/>
<evidence type="ECO:0000313" key="3">
    <source>
        <dbReference type="Proteomes" id="UP000199093"/>
    </source>
</evidence>
<protein>
    <submittedName>
        <fullName evidence="2">Putative rhamnosyl transferase</fullName>
    </submittedName>
</protein>
<proteinExistence type="predicted"/>
<name>A0A1G8UA06_9RHOB</name>
<gene>
    <name evidence="2" type="ORF">SAMN04487993_10385</name>
</gene>
<accession>A0A1G8UA06</accession>
<keyword evidence="3" id="KW-1185">Reference proteome</keyword>
<reference evidence="2 3" key="1">
    <citation type="submission" date="2016-10" db="EMBL/GenBank/DDBJ databases">
        <authorList>
            <person name="de Groot N.N."/>
        </authorList>
    </citation>
    <scope>NUCLEOTIDE SEQUENCE [LARGE SCALE GENOMIC DNA]</scope>
    <source>
        <strain evidence="2 3">DSM 26424</strain>
    </source>
</reference>
<dbReference type="Proteomes" id="UP000199093">
    <property type="component" value="Unassembled WGS sequence"/>
</dbReference>
<dbReference type="STRING" id="555512.SAMN04487993_10385"/>
<dbReference type="RefSeq" id="WP_089852130.1">
    <property type="nucleotide sequence ID" value="NZ_FNEJ01000038.1"/>
</dbReference>
<sequence length="266" mass="30099">MQIIGFCRFSYPAEGGFQVEHDRIEDRISYLYATARMEERFRHFETLCLPGLRAQSDPDFLLLVLVGRAMPALWLARLTALLADLPQARIIARDPGPHRQVCQQVINAARDMAQPCLQFRHDDDDAVAVDFVATLREAAQDCAALLARHRLVGFDWQRGYVARPDAQGLCAEPCFTPYWGVAQAVAVQPRVTQTIMNFGHAKLPQFMPTVTFADRPMYLRGHNDHNDSRQKKHVRPAPLPRLDAGGEAEIRARFAVDADHIRRVFA</sequence>
<evidence type="ECO:0000313" key="2">
    <source>
        <dbReference type="EMBL" id="SDJ50573.1"/>
    </source>
</evidence>
<dbReference type="EMBL" id="FNEJ01000038">
    <property type="protein sequence ID" value="SDJ50573.1"/>
    <property type="molecule type" value="Genomic_DNA"/>
</dbReference>
<keyword evidence="2" id="KW-0808">Transferase</keyword>
<organism evidence="2 3">
    <name type="scientific">Salipiger marinus</name>
    <dbReference type="NCBI Taxonomy" id="555512"/>
    <lineage>
        <taxon>Bacteria</taxon>
        <taxon>Pseudomonadati</taxon>
        <taxon>Pseudomonadota</taxon>
        <taxon>Alphaproteobacteria</taxon>
        <taxon>Rhodobacterales</taxon>
        <taxon>Roseobacteraceae</taxon>
        <taxon>Salipiger</taxon>
    </lineage>
</organism>
<feature type="region of interest" description="Disordered" evidence="1">
    <location>
        <begin position="218"/>
        <end position="242"/>
    </location>
</feature>
<evidence type="ECO:0000256" key="1">
    <source>
        <dbReference type="SAM" id="MobiDB-lite"/>
    </source>
</evidence>
<dbReference type="AlphaFoldDB" id="A0A1G8UA06"/>